<dbReference type="EMBL" id="SWBO01000004">
    <property type="protein sequence ID" value="TKC01304.1"/>
    <property type="molecule type" value="Genomic_DNA"/>
</dbReference>
<sequence length="227" mass="26106">MINIDYTQNEINMKIKLLLMASLCAIGFVTHAQLQKGTTIGGLSFSFGTSNQNSNSINLNSLAINPRIGYFLNNNFVLGMEFNYSLSKLNGESYEYYDNEIGTTISSFGFKEENFGLSPFSRYYIHVKENFKFFGQANLSFQINSYKNIDDTGYLYRTDYTFKGFGASLNPGFAFLPTQKWNIEFSFPLISYFNERNTNIDYPYRSKRNVKLVLDNFTPSFGVNFHF</sequence>
<keyword evidence="1" id="KW-0732">Signal</keyword>
<evidence type="ECO:0000256" key="1">
    <source>
        <dbReference type="ARBA" id="ARBA00022729"/>
    </source>
</evidence>
<accession>A0A4U1C786</accession>
<evidence type="ECO:0000259" key="2">
    <source>
        <dbReference type="Pfam" id="PF13505"/>
    </source>
</evidence>
<gene>
    <name evidence="3" type="ORF">FA045_08680</name>
</gene>
<dbReference type="InterPro" id="IPR011250">
    <property type="entry name" value="OMP/PagP_B-barrel"/>
</dbReference>
<proteinExistence type="predicted"/>
<evidence type="ECO:0000313" key="3">
    <source>
        <dbReference type="EMBL" id="TKC01304.1"/>
    </source>
</evidence>
<dbReference type="OrthoDB" id="945117at2"/>
<comment type="caution">
    <text evidence="3">The sequence shown here is derived from an EMBL/GenBank/DDBJ whole genome shotgun (WGS) entry which is preliminary data.</text>
</comment>
<dbReference type="InterPro" id="IPR027385">
    <property type="entry name" value="Beta-barrel_OMP"/>
</dbReference>
<keyword evidence="4" id="KW-1185">Reference proteome</keyword>
<protein>
    <submittedName>
        <fullName evidence="3">Porin family protein</fullName>
    </submittedName>
</protein>
<name>A0A4U1C786_9SPHI</name>
<dbReference type="AlphaFoldDB" id="A0A4U1C786"/>
<reference evidence="3 4" key="1">
    <citation type="submission" date="2019-04" db="EMBL/GenBank/DDBJ databases">
        <title>Pedobacter sp. AR-2-6 sp. nov., isolated from Arctic soil.</title>
        <authorList>
            <person name="Dahal R.H."/>
            <person name="Kim D.-U."/>
        </authorList>
    </citation>
    <scope>NUCLEOTIDE SEQUENCE [LARGE SCALE GENOMIC DNA]</scope>
    <source>
        <strain evidence="3 4">AR-2-6</strain>
    </source>
</reference>
<organism evidence="3 4">
    <name type="scientific">Pedobacter cryotolerans</name>
    <dbReference type="NCBI Taxonomy" id="2571270"/>
    <lineage>
        <taxon>Bacteria</taxon>
        <taxon>Pseudomonadati</taxon>
        <taxon>Bacteroidota</taxon>
        <taxon>Sphingobacteriia</taxon>
        <taxon>Sphingobacteriales</taxon>
        <taxon>Sphingobacteriaceae</taxon>
        <taxon>Pedobacter</taxon>
    </lineage>
</organism>
<evidence type="ECO:0000313" key="4">
    <source>
        <dbReference type="Proteomes" id="UP000310477"/>
    </source>
</evidence>
<dbReference type="Pfam" id="PF13505">
    <property type="entry name" value="OMP_b-brl"/>
    <property type="match status" value="1"/>
</dbReference>
<feature type="domain" description="Outer membrane protein beta-barrel" evidence="2">
    <location>
        <begin position="22"/>
        <end position="200"/>
    </location>
</feature>
<dbReference type="SUPFAM" id="SSF56925">
    <property type="entry name" value="OMPA-like"/>
    <property type="match status" value="1"/>
</dbReference>
<dbReference type="Proteomes" id="UP000310477">
    <property type="component" value="Unassembled WGS sequence"/>
</dbReference>